<keyword evidence="2" id="KW-1185">Reference proteome</keyword>
<dbReference type="EMBL" id="JAJEQT010000001">
    <property type="protein sequence ID" value="MCC2217787.1"/>
    <property type="molecule type" value="Genomic_DNA"/>
</dbReference>
<organism evidence="1 2">
    <name type="scientific">Coprococcus hominis</name>
    <name type="common">ex Arizal et al. 2022</name>
    <dbReference type="NCBI Taxonomy" id="2881262"/>
    <lineage>
        <taxon>Bacteria</taxon>
        <taxon>Bacillati</taxon>
        <taxon>Bacillota</taxon>
        <taxon>Clostridia</taxon>
        <taxon>Lachnospirales</taxon>
        <taxon>Lachnospiraceae</taxon>
        <taxon>Coprococcus</taxon>
    </lineage>
</organism>
<evidence type="ECO:0000313" key="2">
    <source>
        <dbReference type="Proteomes" id="UP001198495"/>
    </source>
</evidence>
<evidence type="ECO:0000313" key="1">
    <source>
        <dbReference type="EMBL" id="MCC2217787.1"/>
    </source>
</evidence>
<dbReference type="Proteomes" id="UP001198495">
    <property type="component" value="Unassembled WGS sequence"/>
</dbReference>
<reference evidence="1 2" key="1">
    <citation type="submission" date="2021-10" db="EMBL/GenBank/DDBJ databases">
        <title>Anaerobic single-cell dispensing facilitates the cultivation of human gut bacteria.</title>
        <authorList>
            <person name="Afrizal A."/>
        </authorList>
    </citation>
    <scope>NUCLEOTIDE SEQUENCE [LARGE SCALE GENOMIC DNA]</scope>
    <source>
        <strain evidence="1 2">CLA-AA-H212</strain>
    </source>
</reference>
<proteinExistence type="predicted"/>
<sequence length="54" mass="6338">MDNVNLEKLAKELLKKIIDNNRELSEQEKVGIKVIIDEEHDPEKLLEKCLQYMG</sequence>
<name>A0ABS8FKV2_9FIRM</name>
<gene>
    <name evidence="1" type="ORF">LKD28_01885</name>
</gene>
<protein>
    <submittedName>
        <fullName evidence="1">Uncharacterized protein</fullName>
    </submittedName>
</protein>
<accession>A0ABS8FKV2</accession>
<dbReference type="RefSeq" id="WP_188331999.1">
    <property type="nucleotide sequence ID" value="NZ_JAJEQT010000001.1"/>
</dbReference>
<comment type="caution">
    <text evidence="1">The sequence shown here is derived from an EMBL/GenBank/DDBJ whole genome shotgun (WGS) entry which is preliminary data.</text>
</comment>